<proteinExistence type="predicted"/>
<feature type="compositionally biased region" description="Pro residues" evidence="1">
    <location>
        <begin position="1"/>
        <end position="11"/>
    </location>
</feature>
<dbReference type="Proteomes" id="UP000521872">
    <property type="component" value="Unassembled WGS sequence"/>
</dbReference>
<dbReference type="AlphaFoldDB" id="A0A8H4VLV5"/>
<feature type="compositionally biased region" description="Polar residues" evidence="1">
    <location>
        <begin position="309"/>
        <end position="319"/>
    </location>
</feature>
<feature type="compositionally biased region" description="Basic and acidic residues" evidence="1">
    <location>
        <begin position="64"/>
        <end position="122"/>
    </location>
</feature>
<feature type="compositionally biased region" description="Basic residues" evidence="1">
    <location>
        <begin position="160"/>
        <end position="170"/>
    </location>
</feature>
<gene>
    <name evidence="2" type="ORF">D9613_002925</name>
</gene>
<evidence type="ECO:0000256" key="1">
    <source>
        <dbReference type="SAM" id="MobiDB-lite"/>
    </source>
</evidence>
<organism evidence="2 3">
    <name type="scientific">Agrocybe pediades</name>
    <dbReference type="NCBI Taxonomy" id="84607"/>
    <lineage>
        <taxon>Eukaryota</taxon>
        <taxon>Fungi</taxon>
        <taxon>Dikarya</taxon>
        <taxon>Basidiomycota</taxon>
        <taxon>Agaricomycotina</taxon>
        <taxon>Agaricomycetes</taxon>
        <taxon>Agaricomycetidae</taxon>
        <taxon>Agaricales</taxon>
        <taxon>Agaricineae</taxon>
        <taxon>Strophariaceae</taxon>
        <taxon>Agrocybe</taxon>
    </lineage>
</organism>
<sequence>MANLPPRPKTPPRLTDDRRLPIDDRDRGRRSAQPMAPPRFRDRDGERPYQPAPRRLDTYVPGGYDRRDADRRDYDSRDRPRDFDRDRDRRPPPRDRDFNRSPRRRSPDRDRRPYERDRERPSYRNRPPSPFRRFGPGPPRRDSRSPPPRRRFSPSPPPRSRYRTRSRSPRRLTPPYKRVRLGKHSIETSPRPRSPPYRRGPSRDRSPSPHKRTTNGSPLPSRGKERSGSRPPASDSLTNKETTAVLNEENSTVKVEPHDSKAIVSHTEVTDSVASVEAGEICPDNDEKTDIVIKKESDMEQTRGDPIASTGSPIGSTSLLPAKPDATRSSTVPTPEIKAVETVEEKMDVVDSSPMKDSPTIPTISYARRSPPPIRSPRHYDHRAVPTGPQRNRHPRSPPSSTSKPRSPPRAPRNFPRPITAQNSSSSSHPPRETRRSYQQESQFSGPMSVKIEHEVRLPKIPKYQPPRYMVELELELAKHPHRTSYTPQFLQQIIGLQRSLHELDIATIDLQAAEARRHVADSQLEKAKVGCLGIDAKDIMDV</sequence>
<protein>
    <submittedName>
        <fullName evidence="2">Uncharacterized protein</fullName>
    </submittedName>
</protein>
<reference evidence="2 3" key="1">
    <citation type="submission" date="2019-12" db="EMBL/GenBank/DDBJ databases">
        <authorList>
            <person name="Floudas D."/>
            <person name="Bentzer J."/>
            <person name="Ahren D."/>
            <person name="Johansson T."/>
            <person name="Persson P."/>
            <person name="Tunlid A."/>
        </authorList>
    </citation>
    <scope>NUCLEOTIDE SEQUENCE [LARGE SCALE GENOMIC DNA]</scope>
    <source>
        <strain evidence="2 3">CBS 102.39</strain>
    </source>
</reference>
<feature type="compositionally biased region" description="Basic and acidic residues" evidence="1">
    <location>
        <begin position="285"/>
        <end position="303"/>
    </location>
</feature>
<name>A0A8H4VLV5_9AGAR</name>
<feature type="compositionally biased region" description="Polar residues" evidence="1">
    <location>
        <begin position="420"/>
        <end position="429"/>
    </location>
</feature>
<feature type="region of interest" description="Disordered" evidence="1">
    <location>
        <begin position="1"/>
        <end position="451"/>
    </location>
</feature>
<comment type="caution">
    <text evidence="2">The sequence shown here is derived from an EMBL/GenBank/DDBJ whole genome shotgun (WGS) entry which is preliminary data.</text>
</comment>
<keyword evidence="3" id="KW-1185">Reference proteome</keyword>
<evidence type="ECO:0000313" key="3">
    <source>
        <dbReference type="Proteomes" id="UP000521872"/>
    </source>
</evidence>
<feature type="compositionally biased region" description="Basic and acidic residues" evidence="1">
    <location>
        <begin position="338"/>
        <end position="349"/>
    </location>
</feature>
<accession>A0A8H4VLV5</accession>
<feature type="compositionally biased region" description="Polar residues" evidence="1">
    <location>
        <begin position="235"/>
        <end position="253"/>
    </location>
</feature>
<dbReference type="EMBL" id="JAACJL010000044">
    <property type="protein sequence ID" value="KAF4615536.1"/>
    <property type="molecule type" value="Genomic_DNA"/>
</dbReference>
<evidence type="ECO:0000313" key="2">
    <source>
        <dbReference type="EMBL" id="KAF4615536.1"/>
    </source>
</evidence>
<feature type="compositionally biased region" description="Basic and acidic residues" evidence="1">
    <location>
        <begin position="14"/>
        <end position="29"/>
    </location>
</feature>